<keyword evidence="4 5" id="KW-0472">Membrane</keyword>
<keyword evidence="8" id="KW-1185">Reference proteome</keyword>
<feature type="transmembrane region" description="Helical" evidence="5">
    <location>
        <begin position="270"/>
        <end position="289"/>
    </location>
</feature>
<sequence>MIASQFQAIPAGIRYMLLSALGFALMAACVKQVAGYGIPVLEIVAARALVSLLISYLDVKRKKISIWGQHHTLLLARGIVGALALVCVFYAVTTMPLASATLLQYLHPAFTAVLAWLFLKERIQRATLLCICLSLAGLVVIINPGLLAQQVGSLPPLSLVAALLGSFGSALAYVIVRRLSRVEDSSVIIFYFPLIALPLSLLLLGDDFVMPGPEAFGLLVLVGIFTQLGQVGLTKAMQHESAGKATAYSYVQVIFAFVLGWVFFEEIPSLATWLGGALIIGGALVNALGKR</sequence>
<evidence type="ECO:0000256" key="2">
    <source>
        <dbReference type="ARBA" id="ARBA00022692"/>
    </source>
</evidence>
<reference evidence="7 8" key="1">
    <citation type="submission" date="2018-07" db="EMBL/GenBank/DDBJ databases">
        <title>Motiliproteus coralliicola sp. nov., a bacterium isolated from Coral.</title>
        <authorList>
            <person name="Wang G."/>
        </authorList>
    </citation>
    <scope>NUCLEOTIDE SEQUENCE [LARGE SCALE GENOMIC DNA]</scope>
    <source>
        <strain evidence="7 8">C34</strain>
    </source>
</reference>
<accession>A0A369WB54</accession>
<feature type="domain" description="EamA" evidence="6">
    <location>
        <begin position="12"/>
        <end position="142"/>
    </location>
</feature>
<dbReference type="AlphaFoldDB" id="A0A369WB54"/>
<dbReference type="SUPFAM" id="SSF103481">
    <property type="entry name" value="Multidrug resistance efflux transporter EmrE"/>
    <property type="match status" value="2"/>
</dbReference>
<dbReference type="InterPro" id="IPR000620">
    <property type="entry name" value="EamA_dom"/>
</dbReference>
<gene>
    <name evidence="7" type="ORF">DV711_14820</name>
</gene>
<feature type="transmembrane region" description="Helical" evidence="5">
    <location>
        <begin position="245"/>
        <end position="264"/>
    </location>
</feature>
<dbReference type="PANTHER" id="PTHR22911:SF6">
    <property type="entry name" value="SOLUTE CARRIER FAMILY 35 MEMBER G1"/>
    <property type="match status" value="1"/>
</dbReference>
<evidence type="ECO:0000259" key="6">
    <source>
        <dbReference type="Pfam" id="PF00892"/>
    </source>
</evidence>
<feature type="transmembrane region" description="Helical" evidence="5">
    <location>
        <begin position="71"/>
        <end position="92"/>
    </location>
</feature>
<proteinExistence type="predicted"/>
<dbReference type="Pfam" id="PF00892">
    <property type="entry name" value="EamA"/>
    <property type="match status" value="2"/>
</dbReference>
<keyword evidence="3 5" id="KW-1133">Transmembrane helix</keyword>
<feature type="transmembrane region" description="Helical" evidence="5">
    <location>
        <begin position="216"/>
        <end position="233"/>
    </location>
</feature>
<feature type="transmembrane region" description="Helical" evidence="5">
    <location>
        <begin position="126"/>
        <end position="148"/>
    </location>
</feature>
<evidence type="ECO:0000256" key="3">
    <source>
        <dbReference type="ARBA" id="ARBA00022989"/>
    </source>
</evidence>
<feature type="domain" description="EamA" evidence="6">
    <location>
        <begin position="159"/>
        <end position="286"/>
    </location>
</feature>
<feature type="transmembrane region" description="Helical" evidence="5">
    <location>
        <begin position="98"/>
        <end position="119"/>
    </location>
</feature>
<feature type="transmembrane region" description="Helical" evidence="5">
    <location>
        <begin position="188"/>
        <end position="204"/>
    </location>
</feature>
<evidence type="ECO:0000313" key="8">
    <source>
        <dbReference type="Proteomes" id="UP000253769"/>
    </source>
</evidence>
<feature type="transmembrane region" description="Helical" evidence="5">
    <location>
        <begin position="12"/>
        <end position="34"/>
    </location>
</feature>
<comment type="caution">
    <text evidence="7">The sequence shown here is derived from an EMBL/GenBank/DDBJ whole genome shotgun (WGS) entry which is preliminary data.</text>
</comment>
<comment type="subcellular location">
    <subcellularLocation>
        <location evidence="1">Membrane</location>
        <topology evidence="1">Multi-pass membrane protein</topology>
    </subcellularLocation>
</comment>
<dbReference type="Proteomes" id="UP000253769">
    <property type="component" value="Unassembled WGS sequence"/>
</dbReference>
<dbReference type="OrthoDB" id="554876at2"/>
<dbReference type="GO" id="GO:0016020">
    <property type="term" value="C:membrane"/>
    <property type="evidence" value="ECO:0007669"/>
    <property type="project" value="UniProtKB-SubCell"/>
</dbReference>
<organism evidence="7 8">
    <name type="scientific">Motiliproteus coralliicola</name>
    <dbReference type="NCBI Taxonomy" id="2283196"/>
    <lineage>
        <taxon>Bacteria</taxon>
        <taxon>Pseudomonadati</taxon>
        <taxon>Pseudomonadota</taxon>
        <taxon>Gammaproteobacteria</taxon>
        <taxon>Oceanospirillales</taxon>
        <taxon>Oceanospirillaceae</taxon>
        <taxon>Motiliproteus</taxon>
    </lineage>
</organism>
<dbReference type="EMBL" id="QQOH01000004">
    <property type="protein sequence ID" value="RDE18887.1"/>
    <property type="molecule type" value="Genomic_DNA"/>
</dbReference>
<name>A0A369WB54_9GAMM</name>
<feature type="transmembrane region" description="Helical" evidence="5">
    <location>
        <begin position="154"/>
        <end position="176"/>
    </location>
</feature>
<dbReference type="RefSeq" id="WP_114696501.1">
    <property type="nucleotide sequence ID" value="NZ_QQOH01000004.1"/>
</dbReference>
<evidence type="ECO:0000256" key="4">
    <source>
        <dbReference type="ARBA" id="ARBA00023136"/>
    </source>
</evidence>
<keyword evidence="2 5" id="KW-0812">Transmembrane</keyword>
<dbReference type="Gene3D" id="1.10.3730.20">
    <property type="match status" value="2"/>
</dbReference>
<dbReference type="PANTHER" id="PTHR22911">
    <property type="entry name" value="ACYL-MALONYL CONDENSING ENZYME-RELATED"/>
    <property type="match status" value="1"/>
</dbReference>
<dbReference type="InterPro" id="IPR037185">
    <property type="entry name" value="EmrE-like"/>
</dbReference>
<feature type="transmembrane region" description="Helical" evidence="5">
    <location>
        <begin position="40"/>
        <end position="59"/>
    </location>
</feature>
<evidence type="ECO:0000256" key="1">
    <source>
        <dbReference type="ARBA" id="ARBA00004141"/>
    </source>
</evidence>
<protein>
    <submittedName>
        <fullName evidence="7">DMT family transporter</fullName>
    </submittedName>
</protein>
<evidence type="ECO:0000313" key="7">
    <source>
        <dbReference type="EMBL" id="RDE18887.1"/>
    </source>
</evidence>
<evidence type="ECO:0000256" key="5">
    <source>
        <dbReference type="SAM" id="Phobius"/>
    </source>
</evidence>